<evidence type="ECO:0000259" key="3">
    <source>
        <dbReference type="Pfam" id="PF04765"/>
    </source>
</evidence>
<dbReference type="OrthoDB" id="1905162at2759"/>
<feature type="region of interest" description="Disordered" evidence="1">
    <location>
        <begin position="1"/>
        <end position="35"/>
    </location>
</feature>
<sequence length="623" mass="71696">MAQFRQSGVDRTYPDPHGGVTAAGRSRRPRRPGKAPLRVTAGAIAVILALALLVAFSSHHLLSRHGEIRSRLDDENVGRKLESRLRLKGAIPRVLRFGKGSGKVGWDSRYWDRDDRRRDRDYAEEDEKFPGDGGRTLENEKVGSRRSHSADHGWYNEGGRAELDSYREEYEDSLKKGGKFWGDDGVVKGNADDDYGYGFDVLDDGIDEELRFGGEGKTGGDAVTGELKKDSSVISGKGGGGDSKREKKLASKRKPRRHKFSGSSCKIKFLNTTAQLVEPLESKKFSRFSLQYKEIENSSNDLKNWEPRFAGHQSPEEREESYYARDQKINCGFVRGPKGSPSTGFDMAEDDVRYMSRCHIAVSSCIFGKSDNLRTPYNKVVTRLSRKNVCFIMFMDEITLQTLLSEGQKIDNSGFIGLWKIVVVKNLPYTDMRRVGKIPKFLTHRLFPSARYSIWLDSKLRLQSDPLLILEYFLWRKGYEYAISNHYDRHCVWEEVLQNKKLNKFNHTLIDQQFEFYQADGLKRFDPLDPNRPLPSYVPEGSFIVRAHTPMSNLFSCLWFNEVDHFTSRDQLSFAYTYLKLRRMNPTKPFYLNMFKDCERRFVAKLFRHRAEDKGNIPNQLLR</sequence>
<dbReference type="Pfam" id="PF04765">
    <property type="entry name" value="TOD1_MUCI70"/>
    <property type="match status" value="1"/>
</dbReference>
<feature type="region of interest" description="Disordered" evidence="1">
    <location>
        <begin position="215"/>
        <end position="261"/>
    </location>
</feature>
<keyword evidence="2" id="KW-1133">Transmembrane helix</keyword>
<evidence type="ECO:0000313" key="4">
    <source>
        <dbReference type="Proteomes" id="UP000504607"/>
    </source>
</evidence>
<proteinExistence type="predicted"/>
<dbReference type="FunCoup" id="A0A6I9QKY6">
    <property type="interactions" value="15"/>
</dbReference>
<dbReference type="InterPro" id="IPR048354">
    <property type="entry name" value="TOD1_MUCI70_glycTrfase_dom"/>
</dbReference>
<organism evidence="4 5">
    <name type="scientific">Elaeis guineensis var. tenera</name>
    <name type="common">Oil palm</name>
    <dbReference type="NCBI Taxonomy" id="51953"/>
    <lineage>
        <taxon>Eukaryota</taxon>
        <taxon>Viridiplantae</taxon>
        <taxon>Streptophyta</taxon>
        <taxon>Embryophyta</taxon>
        <taxon>Tracheophyta</taxon>
        <taxon>Spermatophyta</taxon>
        <taxon>Magnoliopsida</taxon>
        <taxon>Liliopsida</taxon>
        <taxon>Arecaceae</taxon>
        <taxon>Arecoideae</taxon>
        <taxon>Cocoseae</taxon>
        <taxon>Elaeidinae</taxon>
        <taxon>Elaeis</taxon>
    </lineage>
</organism>
<feature type="compositionally biased region" description="Basic and acidic residues" evidence="1">
    <location>
        <begin position="135"/>
        <end position="151"/>
    </location>
</feature>
<dbReference type="PANTHER" id="PTHR12956:SF24">
    <property type="entry name" value="TRANSMEMBRANE PROTEIN (DUF616)"/>
    <property type="match status" value="1"/>
</dbReference>
<feature type="region of interest" description="Disordered" evidence="1">
    <location>
        <begin position="121"/>
        <end position="158"/>
    </location>
</feature>
<protein>
    <submittedName>
        <fullName evidence="5">Uncharacterized protein LOC105037429</fullName>
    </submittedName>
</protein>
<name>A0A6I9QKY6_ELAGV</name>
<dbReference type="RefSeq" id="XP_010911399.1">
    <property type="nucleotide sequence ID" value="XM_010913097.3"/>
</dbReference>
<evidence type="ECO:0000256" key="1">
    <source>
        <dbReference type="SAM" id="MobiDB-lite"/>
    </source>
</evidence>
<reference evidence="5" key="1">
    <citation type="submission" date="2025-08" db="UniProtKB">
        <authorList>
            <consortium name="RefSeq"/>
        </authorList>
    </citation>
    <scope>IDENTIFICATION</scope>
</reference>
<gene>
    <name evidence="5" type="primary">LOC105037429</name>
</gene>
<feature type="domain" description="TOD1/MUCI70 glycosyltransferase-like" evidence="3">
    <location>
        <begin position="290"/>
        <end position="609"/>
    </location>
</feature>
<dbReference type="GeneID" id="105037429"/>
<dbReference type="InterPro" id="IPR006852">
    <property type="entry name" value="TOD1_MUCI70"/>
</dbReference>
<accession>A0A6I9QKY6</accession>
<feature type="compositionally biased region" description="Basic residues" evidence="1">
    <location>
        <begin position="250"/>
        <end position="260"/>
    </location>
</feature>
<dbReference type="Proteomes" id="UP000504607">
    <property type="component" value="Chromosome 2"/>
</dbReference>
<keyword evidence="2" id="KW-0812">Transmembrane</keyword>
<dbReference type="PANTHER" id="PTHR12956">
    <property type="entry name" value="ALKALINE CERAMIDASE-RELATED"/>
    <property type="match status" value="1"/>
</dbReference>
<dbReference type="KEGG" id="egu:105037429"/>
<keyword evidence="2" id="KW-0472">Membrane</keyword>
<keyword evidence="4" id="KW-1185">Reference proteome</keyword>
<evidence type="ECO:0000256" key="2">
    <source>
        <dbReference type="SAM" id="Phobius"/>
    </source>
</evidence>
<feature type="transmembrane region" description="Helical" evidence="2">
    <location>
        <begin position="35"/>
        <end position="56"/>
    </location>
</feature>
<dbReference type="AlphaFoldDB" id="A0A6I9QKY6"/>
<evidence type="ECO:0000313" key="5">
    <source>
        <dbReference type="RefSeq" id="XP_010911399.1"/>
    </source>
</evidence>
<dbReference type="InParanoid" id="A0A6I9QKY6"/>